<evidence type="ECO:0000313" key="2">
    <source>
        <dbReference type="Proteomes" id="UP000037386"/>
    </source>
</evidence>
<name>A0A0M1MZP8_9MOLU</name>
<evidence type="ECO:0000313" key="1">
    <source>
        <dbReference type="EMBL" id="KOR75361.1"/>
    </source>
</evidence>
<proteinExistence type="predicted"/>
<dbReference type="EMBL" id="LHCF01000011">
    <property type="protein sequence ID" value="KOR75361.1"/>
    <property type="molecule type" value="Genomic_DNA"/>
</dbReference>
<dbReference type="RefSeq" id="WP_161802335.1">
    <property type="nucleotide sequence ID" value="NZ_LHCF01000011.1"/>
</dbReference>
<dbReference type="PATRIC" id="fig|479893.3.peg.462"/>
<dbReference type="AlphaFoldDB" id="A0A0M1MZP8"/>
<organism evidence="1 2">
    <name type="scientific">Candidatus Phytoplasma pruni</name>
    <dbReference type="NCBI Taxonomy" id="479893"/>
    <lineage>
        <taxon>Bacteria</taxon>
        <taxon>Bacillati</taxon>
        <taxon>Mycoplasmatota</taxon>
        <taxon>Mollicutes</taxon>
        <taxon>Acholeplasmatales</taxon>
        <taxon>Acholeplasmataceae</taxon>
        <taxon>Candidatus Phytoplasma</taxon>
        <taxon>16SrIII (X-disease group)</taxon>
    </lineage>
</organism>
<comment type="caution">
    <text evidence="1">The sequence shown here is derived from an EMBL/GenBank/DDBJ whole genome shotgun (WGS) entry which is preliminary data.</text>
</comment>
<dbReference type="Proteomes" id="UP000037386">
    <property type="component" value="Unassembled WGS sequence"/>
</dbReference>
<protein>
    <submittedName>
        <fullName evidence="1">Uncharacterized protein</fullName>
    </submittedName>
</protein>
<reference evidence="2" key="1">
    <citation type="submission" date="2015-05" db="EMBL/GenBank/DDBJ databases">
        <title>Draft genome sequence of 'Candidatus Phytoplasma Pruni' strain CX, a plant pathogenic bacterium.</title>
        <authorList>
            <person name="Lee I.-M."/>
            <person name="Bottner-Parker K.D."/>
            <person name="Shao J."/>
            <person name="Gundersen-Rindal D.E."/>
            <person name="Zhao Y."/>
            <person name="Davis R.E."/>
        </authorList>
    </citation>
    <scope>NUCLEOTIDE SEQUENCE [LARGE SCALE GENOMIC DNA]</scope>
    <source>
        <strain evidence="2">CX</strain>
    </source>
</reference>
<sequence length="52" mass="6434">MLLNSCKCLDLLEKYHIKLTQLTNQQGFYNKEYFEKLKDHLIKNKLKRDFVW</sequence>
<accession>A0A0M1MZP8</accession>
<dbReference type="STRING" id="479893.CPX_001657"/>
<gene>
    <name evidence="1" type="ORF">CPX_001657</name>
</gene>